<dbReference type="InterPro" id="IPR050154">
    <property type="entry name" value="UbiB_kinase"/>
</dbReference>
<evidence type="ECO:0000313" key="11">
    <source>
        <dbReference type="EMBL" id="MFG1373140.1"/>
    </source>
</evidence>
<keyword evidence="7 9" id="KW-1133">Transmembrane helix</keyword>
<keyword evidence="4" id="KW-0997">Cell inner membrane</keyword>
<evidence type="ECO:0000256" key="3">
    <source>
        <dbReference type="ARBA" id="ARBA00022475"/>
    </source>
</evidence>
<proteinExistence type="inferred from homology"/>
<feature type="transmembrane region" description="Helical" evidence="9">
    <location>
        <begin position="504"/>
        <end position="522"/>
    </location>
</feature>
<dbReference type="NCBIfam" id="TIGR01982">
    <property type="entry name" value="UbiB"/>
    <property type="match status" value="1"/>
</dbReference>
<comment type="pathway">
    <text evidence="1">Cofactor biosynthesis; ubiquinone biosynthesis [regulation].</text>
</comment>
<keyword evidence="6 9" id="KW-0812">Transmembrane</keyword>
<gene>
    <name evidence="11" type="primary">ubiB</name>
    <name evidence="11" type="ORF">V5F32_13270</name>
</gene>
<keyword evidence="8 9" id="KW-0472">Membrane</keyword>
<keyword evidence="3" id="KW-1003">Cell membrane</keyword>
<keyword evidence="5" id="KW-0831">Ubiquinone biosynthesis</keyword>
<dbReference type="InterPro" id="IPR004147">
    <property type="entry name" value="ABC1_dom"/>
</dbReference>
<comment type="caution">
    <text evidence="11">The sequence shown here is derived from an EMBL/GenBank/DDBJ whole genome shotgun (WGS) entry which is preliminary data.</text>
</comment>
<feature type="domain" description="ABC1 atypical kinase-like" evidence="10">
    <location>
        <begin position="95"/>
        <end position="343"/>
    </location>
</feature>
<dbReference type="Pfam" id="PF03109">
    <property type="entry name" value="ABC1"/>
    <property type="match status" value="1"/>
</dbReference>
<evidence type="ECO:0000256" key="6">
    <source>
        <dbReference type="ARBA" id="ARBA00022692"/>
    </source>
</evidence>
<evidence type="ECO:0000313" key="12">
    <source>
        <dbReference type="Proteomes" id="UP001604002"/>
    </source>
</evidence>
<evidence type="ECO:0000256" key="8">
    <source>
        <dbReference type="ARBA" id="ARBA00023136"/>
    </source>
</evidence>
<evidence type="ECO:0000256" key="5">
    <source>
        <dbReference type="ARBA" id="ARBA00022688"/>
    </source>
</evidence>
<dbReference type="PANTHER" id="PTHR10566">
    <property type="entry name" value="CHAPERONE-ACTIVITY OF BC1 COMPLEX CABC1 -RELATED"/>
    <property type="match status" value="1"/>
</dbReference>
<dbReference type="EMBL" id="JBAFVH010000007">
    <property type="protein sequence ID" value="MFG1373140.1"/>
    <property type="molecule type" value="Genomic_DNA"/>
</dbReference>
<dbReference type="PANTHER" id="PTHR10566:SF113">
    <property type="entry name" value="PROTEIN ACTIVITY OF BC1 COMPLEX KINASE 7, CHLOROPLASTIC"/>
    <property type="match status" value="1"/>
</dbReference>
<dbReference type="InterPro" id="IPR011009">
    <property type="entry name" value="Kinase-like_dom_sf"/>
</dbReference>
<reference evidence="11 12" key="1">
    <citation type="submission" date="2024-02" db="EMBL/GenBank/DDBJ databases">
        <title>Expansion and revision of Xanthobacter and proposal of Roseixanthobacter gen. nov.</title>
        <authorList>
            <person name="Soltysiak M.P.M."/>
            <person name="Jalihal A."/>
            <person name="Ory A."/>
            <person name="Chrisophersen C."/>
            <person name="Lee A.D."/>
            <person name="Boulton J."/>
            <person name="Springer M."/>
        </authorList>
    </citation>
    <scope>NUCLEOTIDE SEQUENCE [LARGE SCALE GENOMIC DNA]</scope>
    <source>
        <strain evidence="11 12">23A</strain>
    </source>
</reference>
<dbReference type="RefSeq" id="WP_393993173.1">
    <property type="nucleotide sequence ID" value="NZ_JBAFVH010000007.1"/>
</dbReference>
<keyword evidence="12" id="KW-1185">Reference proteome</keyword>
<accession>A0ABW6ZWL7</accession>
<comment type="similarity">
    <text evidence="2">Belongs to the protein kinase superfamily. ADCK protein kinase family.</text>
</comment>
<dbReference type="Proteomes" id="UP001604002">
    <property type="component" value="Unassembled WGS sequence"/>
</dbReference>
<evidence type="ECO:0000256" key="7">
    <source>
        <dbReference type="ARBA" id="ARBA00022989"/>
    </source>
</evidence>
<protein>
    <submittedName>
        <fullName evidence="11">2-polyprenylphenol 6-hydroxylase</fullName>
    </submittedName>
</protein>
<dbReference type="InterPro" id="IPR010232">
    <property type="entry name" value="UbiB"/>
</dbReference>
<dbReference type="SUPFAM" id="SSF56112">
    <property type="entry name" value="Protein kinase-like (PK-like)"/>
    <property type="match status" value="1"/>
</dbReference>
<sequence>MIFFLAADAARLARAGYVLAREGVLSLMSPVAAPPLARPLLRIARLIARKDAGSRPARFSAALSRLGPSYVKLGQFLATRPDVVGASVARDLEVLQDRMPIIGQEVAEATVAEAFERPVREVYAQFGPAVAAASIAEVHKAEVEDKDGTRHTVAVKILRPGVERRFSSDMGSFRRIAHFAETNFAEARRLRLETVVDTLARSVSMEMDLRLEAAAYAELAENIGADKEIHVPRVDWDRSGREVLTTEWIDGIKLSDKEALVAAGHDLKEIARVIMQSFLKQAMRDGFFHADMHPGNLFVDAQGRLVIVDCGIMGRLGLKERRFLAEILYGFITRNWRRTAEVHFEAGYVPLHHSVDDFALAIRAIGEPIHSRTADQISMARLLALLLEVTALFDMQTRPELLLLQKTMVVVEGVARSLDPQLDMWKTARPVVEDWIAGNLGPVGQLQRAGGGLSEMAHFATTLPGLLTRTARVMEQLDVATRDGLSLSPASLEGIGRAEAKRAFWGNLALWVIAAALVGIWLG</sequence>
<name>A0ABW6ZWL7_9HYPH</name>
<evidence type="ECO:0000259" key="10">
    <source>
        <dbReference type="Pfam" id="PF03109"/>
    </source>
</evidence>
<evidence type="ECO:0000256" key="2">
    <source>
        <dbReference type="ARBA" id="ARBA00009670"/>
    </source>
</evidence>
<evidence type="ECO:0000256" key="4">
    <source>
        <dbReference type="ARBA" id="ARBA00022519"/>
    </source>
</evidence>
<evidence type="ECO:0000256" key="1">
    <source>
        <dbReference type="ARBA" id="ARBA00005020"/>
    </source>
</evidence>
<organism evidence="11 12">
    <name type="scientific">Xanthobacter oligotrophicus</name>
    <dbReference type="NCBI Taxonomy" id="2607286"/>
    <lineage>
        <taxon>Bacteria</taxon>
        <taxon>Pseudomonadati</taxon>
        <taxon>Pseudomonadota</taxon>
        <taxon>Alphaproteobacteria</taxon>
        <taxon>Hyphomicrobiales</taxon>
        <taxon>Xanthobacteraceae</taxon>
        <taxon>Xanthobacter</taxon>
    </lineage>
</organism>
<evidence type="ECO:0000256" key="9">
    <source>
        <dbReference type="SAM" id="Phobius"/>
    </source>
</evidence>